<evidence type="ECO:0000313" key="5">
    <source>
        <dbReference type="Proteomes" id="UP000192511"/>
    </source>
</evidence>
<sequence>MQLTFLGATQTVTGSKYLLTSDSRKVLIDCGLFQGYKELRLRNWNKFPINPQEIDAVIVTHAHIDHTGYLPLLVKNGFKGTIYMTPGTKALSSILLPDSGHLQEEDARFANRYGYSKHQLALPLYTEEDAQTALLHCVEVDFGVSFPLFNELSFEFSRAGHIIGAAFIKIKKGAASILFTGDIGRPHDRVMNAPTPMDEADYIVMESTYGDRLHDTTDPLPQMSQIINDTVQRGGSLVIPAFAVGRAQSLLYYIYQLKKSGAIPNAIPVYLDSPMAISATHILCTYKADHRLSREECMGLCDVATYTSTPEESKQIDRQQIPQIIISASGMLTGGRILHHLKVFAPDPKSTILLAGYQAGGTRGARLMAGEHALKIHGDLVPVRAQVEVMSSASAHADYQELLDWLKNFKRTPKKVFITHGEIQSARSFKEKVEQQLGWQCSVPTYLQTEKLL</sequence>
<dbReference type="GO" id="GO:0016787">
    <property type="term" value="F:hydrolase activity"/>
    <property type="evidence" value="ECO:0007669"/>
    <property type="project" value="UniProtKB-KW"/>
</dbReference>
<dbReference type="PANTHER" id="PTHR11203:SF37">
    <property type="entry name" value="INTEGRATOR COMPLEX SUBUNIT 11"/>
    <property type="match status" value="1"/>
</dbReference>
<dbReference type="SMART" id="SM00849">
    <property type="entry name" value="Lactamase_B"/>
    <property type="match status" value="1"/>
</dbReference>
<organism evidence="4 5">
    <name type="scientific">Legionella anisa</name>
    <dbReference type="NCBI Taxonomy" id="28082"/>
    <lineage>
        <taxon>Bacteria</taxon>
        <taxon>Pseudomonadati</taxon>
        <taxon>Pseudomonadota</taxon>
        <taxon>Gammaproteobacteria</taxon>
        <taxon>Legionellales</taxon>
        <taxon>Legionellaceae</taxon>
        <taxon>Legionella</taxon>
    </lineage>
</organism>
<comment type="caution">
    <text evidence="4">The sequence shown here is derived from an EMBL/GenBank/DDBJ whole genome shotgun (WGS) entry which is preliminary data.</text>
</comment>
<dbReference type="InterPro" id="IPR036866">
    <property type="entry name" value="RibonucZ/Hydroxyglut_hydro"/>
</dbReference>
<evidence type="ECO:0000259" key="3">
    <source>
        <dbReference type="SMART" id="SM01027"/>
    </source>
</evidence>
<dbReference type="EMBL" id="NBTX02000001">
    <property type="protein sequence ID" value="PNL73976.1"/>
    <property type="molecule type" value="Genomic_DNA"/>
</dbReference>
<dbReference type="Proteomes" id="UP000192511">
    <property type="component" value="Unassembled WGS sequence"/>
</dbReference>
<evidence type="ECO:0000259" key="2">
    <source>
        <dbReference type="SMART" id="SM00849"/>
    </source>
</evidence>
<dbReference type="Pfam" id="PF00753">
    <property type="entry name" value="Lactamase_B"/>
    <property type="match status" value="1"/>
</dbReference>
<dbReference type="InterPro" id="IPR011108">
    <property type="entry name" value="RMMBL"/>
</dbReference>
<dbReference type="Pfam" id="PF07521">
    <property type="entry name" value="RMMBL"/>
    <property type="match status" value="1"/>
</dbReference>
<dbReference type="Pfam" id="PF10996">
    <property type="entry name" value="Beta-Casp"/>
    <property type="match status" value="1"/>
</dbReference>
<dbReference type="PANTHER" id="PTHR11203">
    <property type="entry name" value="CLEAVAGE AND POLYADENYLATION SPECIFICITY FACTOR FAMILY MEMBER"/>
    <property type="match status" value="1"/>
</dbReference>
<feature type="domain" description="Beta-Casp" evidence="3">
    <location>
        <begin position="247"/>
        <end position="367"/>
    </location>
</feature>
<dbReference type="InterPro" id="IPR022712">
    <property type="entry name" value="Beta_Casp"/>
</dbReference>
<dbReference type="SMART" id="SM01027">
    <property type="entry name" value="Beta-Casp"/>
    <property type="match status" value="1"/>
</dbReference>
<evidence type="ECO:0000313" key="4">
    <source>
        <dbReference type="EMBL" id="PNL73976.1"/>
    </source>
</evidence>
<gene>
    <name evidence="4" type="ORF">A6J39_000550</name>
</gene>
<dbReference type="InterPro" id="IPR001279">
    <property type="entry name" value="Metallo-B-lactamas"/>
</dbReference>
<dbReference type="GO" id="GO:0004521">
    <property type="term" value="F:RNA endonuclease activity"/>
    <property type="evidence" value="ECO:0007669"/>
    <property type="project" value="TreeGrafter"/>
</dbReference>
<keyword evidence="5" id="KW-1185">Reference proteome</keyword>
<evidence type="ECO:0000256" key="1">
    <source>
        <dbReference type="ARBA" id="ARBA00022801"/>
    </source>
</evidence>
<dbReference type="RefSeq" id="WP_058388651.1">
    <property type="nucleotide sequence ID" value="NZ_CBCRWC010000009.1"/>
</dbReference>
<keyword evidence="1" id="KW-0378">Hydrolase</keyword>
<dbReference type="InterPro" id="IPR050698">
    <property type="entry name" value="MBL"/>
</dbReference>
<dbReference type="CDD" id="cd16295">
    <property type="entry name" value="TTHA0252-CPSF-like_MBL-fold"/>
    <property type="match status" value="1"/>
</dbReference>
<proteinExistence type="predicted"/>
<dbReference type="AlphaFoldDB" id="A0AAX0WZQ8"/>
<feature type="domain" description="Metallo-beta-lactamase" evidence="2">
    <location>
        <begin position="13"/>
        <end position="223"/>
    </location>
</feature>
<accession>A0AAX0WZQ8</accession>
<dbReference type="Gene3D" id="3.40.50.10890">
    <property type="match status" value="1"/>
</dbReference>
<dbReference type="Gene3D" id="3.60.15.10">
    <property type="entry name" value="Ribonuclease Z/Hydroxyacylglutathione hydrolase-like"/>
    <property type="match status" value="1"/>
</dbReference>
<reference evidence="4" key="1">
    <citation type="submission" date="2017-12" db="EMBL/GenBank/DDBJ databases">
        <title>FDA dAtabase for Regulatory Grade micrObial Sequences (FDA-ARGOS): Supporting development and validation of Infectious Disease Dx tests.</title>
        <authorList>
            <person name="Kerrigan L."/>
            <person name="Tallon L.J."/>
            <person name="Sadzewicz L."/>
            <person name="Sengamalay N."/>
            <person name="Ott S."/>
            <person name="Godinez A."/>
            <person name="Nagaraj S."/>
            <person name="Vavikolanu K."/>
            <person name="Vyas G."/>
            <person name="Nadendla S."/>
            <person name="Aluvathingal J."/>
            <person name="Sichtig H."/>
        </authorList>
    </citation>
    <scope>NUCLEOTIDE SEQUENCE [LARGE SCALE GENOMIC DNA]</scope>
    <source>
        <strain evidence="4">FDAARGOS_200</strain>
    </source>
</reference>
<dbReference type="SUPFAM" id="SSF56281">
    <property type="entry name" value="Metallo-hydrolase/oxidoreductase"/>
    <property type="match status" value="1"/>
</dbReference>
<name>A0AAX0WZQ8_9GAMM</name>
<protein>
    <submittedName>
        <fullName evidence="4">MBL fold metallo-hydrolase</fullName>
    </submittedName>
</protein>